<dbReference type="InterPro" id="IPR036890">
    <property type="entry name" value="HATPase_C_sf"/>
</dbReference>
<keyword evidence="3" id="KW-0547">Nucleotide-binding</keyword>
<evidence type="ECO:0000313" key="4">
    <source>
        <dbReference type="Proteomes" id="UP001597168"/>
    </source>
</evidence>
<organism evidence="3 4">
    <name type="scientific">Saccharothrix hoggarensis</name>
    <dbReference type="NCBI Taxonomy" id="913853"/>
    <lineage>
        <taxon>Bacteria</taxon>
        <taxon>Bacillati</taxon>
        <taxon>Actinomycetota</taxon>
        <taxon>Actinomycetes</taxon>
        <taxon>Pseudonocardiales</taxon>
        <taxon>Pseudonocardiaceae</taxon>
        <taxon>Saccharothrix</taxon>
    </lineage>
</organism>
<dbReference type="PANTHER" id="PTHR35526:SF3">
    <property type="entry name" value="ANTI-SIGMA-F FACTOR RSBW"/>
    <property type="match status" value="1"/>
</dbReference>
<keyword evidence="4" id="KW-1185">Reference proteome</keyword>
<sequence>MNMVELPDDGLDLELRGIPSLDGIDGWVRQVAYGVDEQRVADLVLIAAELVGNAHRHAEGPWRMRVWPVRERQVVRVEVEDRSPSLLPVLGRADSPSLGNGLLLVNRLSVHWGFDRHDDRKVVWAEVPTT</sequence>
<accession>A0ABW3R3M6</accession>
<keyword evidence="1" id="KW-0808">Transferase</keyword>
<comment type="caution">
    <text evidence="3">The sequence shown here is derived from an EMBL/GenBank/DDBJ whole genome shotgun (WGS) entry which is preliminary data.</text>
</comment>
<dbReference type="InterPro" id="IPR050267">
    <property type="entry name" value="Anti-sigma-factor_SerPK"/>
</dbReference>
<proteinExistence type="predicted"/>
<dbReference type="Gene3D" id="3.30.565.10">
    <property type="entry name" value="Histidine kinase-like ATPase, C-terminal domain"/>
    <property type="match status" value="1"/>
</dbReference>
<evidence type="ECO:0000256" key="1">
    <source>
        <dbReference type="ARBA" id="ARBA00022527"/>
    </source>
</evidence>
<evidence type="ECO:0000259" key="2">
    <source>
        <dbReference type="Pfam" id="PF13581"/>
    </source>
</evidence>
<dbReference type="RefSeq" id="WP_380728655.1">
    <property type="nucleotide sequence ID" value="NZ_JBHTLK010000251.1"/>
</dbReference>
<reference evidence="4" key="1">
    <citation type="journal article" date="2019" name="Int. J. Syst. Evol. Microbiol.">
        <title>The Global Catalogue of Microorganisms (GCM) 10K type strain sequencing project: providing services to taxonomists for standard genome sequencing and annotation.</title>
        <authorList>
            <consortium name="The Broad Institute Genomics Platform"/>
            <consortium name="The Broad Institute Genome Sequencing Center for Infectious Disease"/>
            <person name="Wu L."/>
            <person name="Ma J."/>
        </authorList>
    </citation>
    <scope>NUCLEOTIDE SEQUENCE [LARGE SCALE GENOMIC DNA]</scope>
    <source>
        <strain evidence="4">CCUG 60214</strain>
    </source>
</reference>
<dbReference type="SUPFAM" id="SSF55874">
    <property type="entry name" value="ATPase domain of HSP90 chaperone/DNA topoisomerase II/histidine kinase"/>
    <property type="match status" value="1"/>
</dbReference>
<dbReference type="InterPro" id="IPR003594">
    <property type="entry name" value="HATPase_dom"/>
</dbReference>
<dbReference type="EMBL" id="JBHTLK010000251">
    <property type="protein sequence ID" value="MFD1151550.1"/>
    <property type="molecule type" value="Genomic_DNA"/>
</dbReference>
<dbReference type="CDD" id="cd16936">
    <property type="entry name" value="HATPase_RsbW-like"/>
    <property type="match status" value="1"/>
</dbReference>
<dbReference type="PANTHER" id="PTHR35526">
    <property type="entry name" value="ANTI-SIGMA-F FACTOR RSBW-RELATED"/>
    <property type="match status" value="1"/>
</dbReference>
<dbReference type="Pfam" id="PF13581">
    <property type="entry name" value="HATPase_c_2"/>
    <property type="match status" value="1"/>
</dbReference>
<evidence type="ECO:0000313" key="3">
    <source>
        <dbReference type="EMBL" id="MFD1151550.1"/>
    </source>
</evidence>
<keyword evidence="1" id="KW-0723">Serine/threonine-protein kinase</keyword>
<keyword evidence="3" id="KW-0067">ATP-binding</keyword>
<name>A0ABW3R3M6_9PSEU</name>
<dbReference type="GO" id="GO:0005524">
    <property type="term" value="F:ATP binding"/>
    <property type="evidence" value="ECO:0007669"/>
    <property type="project" value="UniProtKB-KW"/>
</dbReference>
<gene>
    <name evidence="3" type="ORF">ACFQ3T_30830</name>
</gene>
<feature type="domain" description="Histidine kinase/HSP90-like ATPase" evidence="2">
    <location>
        <begin position="27"/>
        <end position="125"/>
    </location>
</feature>
<protein>
    <submittedName>
        <fullName evidence="3">ATP-binding protein</fullName>
    </submittedName>
</protein>
<keyword evidence="1" id="KW-0418">Kinase</keyword>
<dbReference type="Proteomes" id="UP001597168">
    <property type="component" value="Unassembled WGS sequence"/>
</dbReference>